<gene>
    <name evidence="3" type="ORF">IQ16_00899</name>
</gene>
<evidence type="ECO:0000256" key="1">
    <source>
        <dbReference type="SAM" id="MobiDB-lite"/>
    </source>
</evidence>
<reference evidence="3 4" key="1">
    <citation type="journal article" date="2015" name="Stand. Genomic Sci.">
        <title>Genomic Encyclopedia of Bacterial and Archaeal Type Strains, Phase III: the genomes of soil and plant-associated and newly described type strains.</title>
        <authorList>
            <person name="Whitman W.B."/>
            <person name="Woyke T."/>
            <person name="Klenk H.P."/>
            <person name="Zhou Y."/>
            <person name="Lilburn T.G."/>
            <person name="Beck B.J."/>
            <person name="De Vos P."/>
            <person name="Vandamme P."/>
            <person name="Eisen J.A."/>
            <person name="Garrity G."/>
            <person name="Hugenholtz P."/>
            <person name="Kyrpides N.C."/>
        </authorList>
    </citation>
    <scope>NUCLEOTIDE SEQUENCE [LARGE SCALE GENOMIC DNA]</scope>
    <source>
        <strain evidence="3 4">CGMCC 1.10948</strain>
    </source>
</reference>
<evidence type="ECO:0000256" key="2">
    <source>
        <dbReference type="SAM" id="SignalP"/>
    </source>
</evidence>
<dbReference type="EMBL" id="VLLA01000002">
    <property type="protein sequence ID" value="TWI74608.1"/>
    <property type="molecule type" value="Genomic_DNA"/>
</dbReference>
<keyword evidence="2" id="KW-0732">Signal</keyword>
<feature type="chain" id="PRO_5022137871" description="HIT domain-containing protein" evidence="2">
    <location>
        <begin position="25"/>
        <end position="187"/>
    </location>
</feature>
<feature type="region of interest" description="Disordered" evidence="1">
    <location>
        <begin position="38"/>
        <end position="71"/>
    </location>
</feature>
<proteinExistence type="predicted"/>
<evidence type="ECO:0000313" key="3">
    <source>
        <dbReference type="EMBL" id="TWI74608.1"/>
    </source>
</evidence>
<dbReference type="Proteomes" id="UP000316291">
    <property type="component" value="Unassembled WGS sequence"/>
</dbReference>
<dbReference type="RefSeq" id="WP_018648187.1">
    <property type="nucleotide sequence ID" value="NZ_VLLA01000002.1"/>
</dbReference>
<dbReference type="Gene3D" id="3.30.200.270">
    <property type="match status" value="1"/>
</dbReference>
<organism evidence="3 4">
    <name type="scientific">Bradyrhizobium huanghuaihaiense</name>
    <dbReference type="NCBI Taxonomy" id="990078"/>
    <lineage>
        <taxon>Bacteria</taxon>
        <taxon>Pseudomonadati</taxon>
        <taxon>Pseudomonadota</taxon>
        <taxon>Alphaproteobacteria</taxon>
        <taxon>Hyphomicrobiales</taxon>
        <taxon>Nitrobacteraceae</taxon>
        <taxon>Bradyrhizobium</taxon>
    </lineage>
</organism>
<feature type="signal peptide" evidence="2">
    <location>
        <begin position="1"/>
        <end position="24"/>
    </location>
</feature>
<dbReference type="AlphaFoldDB" id="A0A562S035"/>
<feature type="compositionally biased region" description="Basic residues" evidence="1">
    <location>
        <begin position="55"/>
        <end position="67"/>
    </location>
</feature>
<keyword evidence="4" id="KW-1185">Reference proteome</keyword>
<protein>
    <recommendedName>
        <fullName evidence="5">HIT domain-containing protein</fullName>
    </recommendedName>
</protein>
<comment type="caution">
    <text evidence="3">The sequence shown here is derived from an EMBL/GenBank/DDBJ whole genome shotgun (WGS) entry which is preliminary data.</text>
</comment>
<evidence type="ECO:0008006" key="5">
    <source>
        <dbReference type="Google" id="ProtNLM"/>
    </source>
</evidence>
<name>A0A562S035_9BRAD</name>
<evidence type="ECO:0000313" key="4">
    <source>
        <dbReference type="Proteomes" id="UP000316291"/>
    </source>
</evidence>
<sequence>MRKAVVTAALVALLALIADVRRPAAQFAPFWPQAPQLLPPATAPPTDEVKQTRAAPHRKSKAHRKHEVVRPPPNQREVAEKNGYKRVSDLVNFPRFFPGLGIIFVKPDTLPLGPFLSFDRRDRLVATVYMVPNKDIDDRKTLEAAGSAGPVDHVSLYFNPGHPGVDMPHYHVVLWHVTKKQEARVAK</sequence>
<accession>A0A562S035</accession>
<dbReference type="OrthoDB" id="33583at2"/>